<dbReference type="STRING" id="551996.SAMN05192573_11050"/>
<feature type="chain" id="PRO_5011770028" evidence="1">
    <location>
        <begin position="20"/>
        <end position="184"/>
    </location>
</feature>
<dbReference type="InterPro" id="IPR000866">
    <property type="entry name" value="AhpC/TSA"/>
</dbReference>
<reference evidence="4" key="1">
    <citation type="submission" date="2016-10" db="EMBL/GenBank/DDBJ databases">
        <authorList>
            <person name="Varghese N."/>
            <person name="Submissions S."/>
        </authorList>
    </citation>
    <scope>NUCLEOTIDE SEQUENCE [LARGE SCALE GENOMIC DNA]</scope>
    <source>
        <strain evidence="4">Gh-67</strain>
    </source>
</reference>
<dbReference type="PANTHER" id="PTHR42852">
    <property type="entry name" value="THIOL:DISULFIDE INTERCHANGE PROTEIN DSBE"/>
    <property type="match status" value="1"/>
</dbReference>
<sequence length="184" mass="20676">MNKLIITLLCVSCFGTAGAQSQKQHSLTGSPCPDFRFNEVKYFRKDNVSPADFKGQWLILDFWNKHCGNCIEKMPATDSLQHRFAGKVQVLLVGYTGSMYTHRPDKSIREFYSGIRERMHVNLPIAYDSVMFDKLSIGPCPYIVVVDPKGVVRAVTTGIKANDMADFLAGRQPVLEKATNRKGR</sequence>
<dbReference type="Pfam" id="PF00578">
    <property type="entry name" value="AhpC-TSA"/>
    <property type="match status" value="1"/>
</dbReference>
<dbReference type="GO" id="GO:0016491">
    <property type="term" value="F:oxidoreductase activity"/>
    <property type="evidence" value="ECO:0007669"/>
    <property type="project" value="InterPro"/>
</dbReference>
<dbReference type="RefSeq" id="WP_091170498.1">
    <property type="nucleotide sequence ID" value="NZ_FNCG01000010.1"/>
</dbReference>
<dbReference type="InterPro" id="IPR013766">
    <property type="entry name" value="Thioredoxin_domain"/>
</dbReference>
<dbReference type="Gene3D" id="3.40.30.10">
    <property type="entry name" value="Glutaredoxin"/>
    <property type="match status" value="1"/>
</dbReference>
<evidence type="ECO:0000313" key="4">
    <source>
        <dbReference type="Proteomes" id="UP000199705"/>
    </source>
</evidence>
<gene>
    <name evidence="3" type="ORF">SAMN05192573_11050</name>
</gene>
<dbReference type="InterPro" id="IPR050553">
    <property type="entry name" value="Thioredoxin_ResA/DsbE_sf"/>
</dbReference>
<feature type="domain" description="Thioredoxin" evidence="2">
    <location>
        <begin position="26"/>
        <end position="173"/>
    </location>
</feature>
<dbReference type="InterPro" id="IPR036249">
    <property type="entry name" value="Thioredoxin-like_sf"/>
</dbReference>
<dbReference type="EMBL" id="FNCG01000010">
    <property type="protein sequence ID" value="SDH49417.1"/>
    <property type="molecule type" value="Genomic_DNA"/>
</dbReference>
<dbReference type="Proteomes" id="UP000199705">
    <property type="component" value="Unassembled WGS sequence"/>
</dbReference>
<dbReference type="CDD" id="cd02966">
    <property type="entry name" value="TlpA_like_family"/>
    <property type="match status" value="1"/>
</dbReference>
<protein>
    <submittedName>
        <fullName evidence="3">AhpC/TSA family protein</fullName>
    </submittedName>
</protein>
<evidence type="ECO:0000259" key="2">
    <source>
        <dbReference type="PROSITE" id="PS51352"/>
    </source>
</evidence>
<name>A0A1G8CV44_9SPHI</name>
<evidence type="ECO:0000256" key="1">
    <source>
        <dbReference type="SAM" id="SignalP"/>
    </source>
</evidence>
<organism evidence="3 4">
    <name type="scientific">Mucilaginibacter gossypii</name>
    <dbReference type="NCBI Taxonomy" id="551996"/>
    <lineage>
        <taxon>Bacteria</taxon>
        <taxon>Pseudomonadati</taxon>
        <taxon>Bacteroidota</taxon>
        <taxon>Sphingobacteriia</taxon>
        <taxon>Sphingobacteriales</taxon>
        <taxon>Sphingobacteriaceae</taxon>
        <taxon>Mucilaginibacter</taxon>
    </lineage>
</organism>
<keyword evidence="4" id="KW-1185">Reference proteome</keyword>
<dbReference type="PANTHER" id="PTHR42852:SF17">
    <property type="entry name" value="THIOREDOXIN-LIKE PROTEIN HI_1115"/>
    <property type="match status" value="1"/>
</dbReference>
<dbReference type="PROSITE" id="PS51352">
    <property type="entry name" value="THIOREDOXIN_2"/>
    <property type="match status" value="1"/>
</dbReference>
<dbReference type="GO" id="GO:0016209">
    <property type="term" value="F:antioxidant activity"/>
    <property type="evidence" value="ECO:0007669"/>
    <property type="project" value="InterPro"/>
</dbReference>
<evidence type="ECO:0000313" key="3">
    <source>
        <dbReference type="EMBL" id="SDH49417.1"/>
    </source>
</evidence>
<dbReference type="SUPFAM" id="SSF52833">
    <property type="entry name" value="Thioredoxin-like"/>
    <property type="match status" value="1"/>
</dbReference>
<proteinExistence type="predicted"/>
<dbReference type="AlphaFoldDB" id="A0A1G8CV44"/>
<feature type="signal peptide" evidence="1">
    <location>
        <begin position="1"/>
        <end position="19"/>
    </location>
</feature>
<keyword evidence="1" id="KW-0732">Signal</keyword>
<accession>A0A1G8CV44</accession>